<dbReference type="Proteomes" id="UP001465426">
    <property type="component" value="Unassembled WGS sequence"/>
</dbReference>
<evidence type="ECO:0000313" key="2">
    <source>
        <dbReference type="Proteomes" id="UP001465426"/>
    </source>
</evidence>
<name>A0ABV1EW96_9BACI</name>
<sequence length="153" mass="17913">MEDVIKDDLDNLFNVDVGNEYDYVGFYIDKEEGRFLIDRTDSSSYTNDFIAESKAEAISLLFEKIEEMVDEVQSRISEYYSDIAAEHPDEKNGKELKEKLEEASLCALYNVQRTNLKTFCNEDELKLAELKHNELVERYALKEVNDISFTYYK</sequence>
<accession>A0ABV1EW96</accession>
<protein>
    <submittedName>
        <fullName evidence="1">Uncharacterized protein</fullName>
    </submittedName>
</protein>
<gene>
    <name evidence="1" type="ORF">WMO63_06790</name>
</gene>
<dbReference type="EMBL" id="JBBMFN010000011">
    <property type="protein sequence ID" value="MEQ2465375.1"/>
    <property type="molecule type" value="Genomic_DNA"/>
</dbReference>
<proteinExistence type="predicted"/>
<evidence type="ECO:0000313" key="1">
    <source>
        <dbReference type="EMBL" id="MEQ2465375.1"/>
    </source>
</evidence>
<keyword evidence="2" id="KW-1185">Reference proteome</keyword>
<organism evidence="1 2">
    <name type="scientific">Niallia hominis</name>
    <dbReference type="NCBI Taxonomy" id="3133173"/>
    <lineage>
        <taxon>Bacteria</taxon>
        <taxon>Bacillati</taxon>
        <taxon>Bacillota</taxon>
        <taxon>Bacilli</taxon>
        <taxon>Bacillales</taxon>
        <taxon>Bacillaceae</taxon>
        <taxon>Niallia</taxon>
    </lineage>
</organism>
<dbReference type="RefSeq" id="WP_235252340.1">
    <property type="nucleotide sequence ID" value="NZ_JBBMFN010000011.1"/>
</dbReference>
<comment type="caution">
    <text evidence="1">The sequence shown here is derived from an EMBL/GenBank/DDBJ whole genome shotgun (WGS) entry which is preliminary data.</text>
</comment>
<reference evidence="1 2" key="1">
    <citation type="submission" date="2024-03" db="EMBL/GenBank/DDBJ databases">
        <title>Human intestinal bacterial collection.</title>
        <authorList>
            <person name="Pauvert C."/>
            <person name="Hitch T.C.A."/>
            <person name="Clavel T."/>
        </authorList>
    </citation>
    <scope>NUCLEOTIDE SEQUENCE [LARGE SCALE GENOMIC DNA]</scope>
    <source>
        <strain evidence="1 2">CLA-SR-H024</strain>
    </source>
</reference>